<organism evidence="2 3">
    <name type="scientific">Mesorhizobium shonense</name>
    <dbReference type="NCBI Taxonomy" id="1209948"/>
    <lineage>
        <taxon>Bacteria</taxon>
        <taxon>Pseudomonadati</taxon>
        <taxon>Pseudomonadota</taxon>
        <taxon>Alphaproteobacteria</taxon>
        <taxon>Hyphomicrobiales</taxon>
        <taxon>Phyllobacteriaceae</taxon>
        <taxon>Mesorhizobium</taxon>
    </lineage>
</organism>
<dbReference type="PROSITE" id="PS50878">
    <property type="entry name" value="RT_POL"/>
    <property type="match status" value="1"/>
</dbReference>
<accession>A0ABV2I4X2</accession>
<dbReference type="RefSeq" id="WP_354418209.1">
    <property type="nucleotide sequence ID" value="NZ_JBEPLM010000031.1"/>
</dbReference>
<dbReference type="SUPFAM" id="SSF56672">
    <property type="entry name" value="DNA/RNA polymerases"/>
    <property type="match status" value="1"/>
</dbReference>
<name>A0ABV2I4X2_9HYPH</name>
<keyword evidence="2" id="KW-0548">Nucleotidyltransferase</keyword>
<evidence type="ECO:0000259" key="1">
    <source>
        <dbReference type="PROSITE" id="PS50878"/>
    </source>
</evidence>
<dbReference type="Proteomes" id="UP001549036">
    <property type="component" value="Unassembled WGS sequence"/>
</dbReference>
<protein>
    <submittedName>
        <fullName evidence="2">Retron-type reverse transcriptase</fullName>
    </submittedName>
</protein>
<dbReference type="InterPro" id="IPR000477">
    <property type="entry name" value="RT_dom"/>
</dbReference>
<sequence length="86" mass="9677">MNGCSGLLNIESVIRALICLIRRWLKAGILEDGAVHPSDEGTPQGGSISVLLSNLYLHYVLDLWFERVVKVRLRGEARLVRYIDDL</sequence>
<keyword evidence="3" id="KW-1185">Reference proteome</keyword>
<comment type="caution">
    <text evidence="2">The sequence shown here is derived from an EMBL/GenBank/DDBJ whole genome shotgun (WGS) entry which is preliminary data.</text>
</comment>
<dbReference type="EMBL" id="JBEPLM010000031">
    <property type="protein sequence ID" value="MET3597824.1"/>
    <property type="molecule type" value="Genomic_DNA"/>
</dbReference>
<dbReference type="InterPro" id="IPR043502">
    <property type="entry name" value="DNA/RNA_pol_sf"/>
</dbReference>
<feature type="domain" description="Reverse transcriptase" evidence="1">
    <location>
        <begin position="1"/>
        <end position="86"/>
    </location>
</feature>
<keyword evidence="2" id="KW-0808">Transferase</keyword>
<keyword evidence="2" id="KW-0695">RNA-directed DNA polymerase</keyword>
<reference evidence="2 3" key="1">
    <citation type="submission" date="2024-06" db="EMBL/GenBank/DDBJ databases">
        <title>Genomic Encyclopedia of Type Strains, Phase IV (KMG-IV): sequencing the most valuable type-strain genomes for metagenomic binning, comparative biology and taxonomic classification.</title>
        <authorList>
            <person name="Goeker M."/>
        </authorList>
    </citation>
    <scope>NUCLEOTIDE SEQUENCE [LARGE SCALE GENOMIC DNA]</scope>
    <source>
        <strain evidence="2 3">DSM 29846</strain>
    </source>
</reference>
<evidence type="ECO:0000313" key="2">
    <source>
        <dbReference type="EMBL" id="MET3597824.1"/>
    </source>
</evidence>
<proteinExistence type="predicted"/>
<gene>
    <name evidence="2" type="ORF">ABID26_007250</name>
</gene>
<evidence type="ECO:0000313" key="3">
    <source>
        <dbReference type="Proteomes" id="UP001549036"/>
    </source>
</evidence>
<dbReference type="GO" id="GO:0003964">
    <property type="term" value="F:RNA-directed DNA polymerase activity"/>
    <property type="evidence" value="ECO:0007669"/>
    <property type="project" value="UniProtKB-KW"/>
</dbReference>